<comment type="caution">
    <text evidence="2">The sequence shown here is derived from an EMBL/GenBank/DDBJ whole genome shotgun (WGS) entry which is preliminary data.</text>
</comment>
<reference evidence="2 3" key="1">
    <citation type="submission" date="2018-08" db="EMBL/GenBank/DDBJ databases">
        <title>Diversity &amp; Physiological Properties of Lignin-Decomposing Actinobacteria from Soil.</title>
        <authorList>
            <person name="Roh S.G."/>
            <person name="Kim S.B."/>
        </authorList>
    </citation>
    <scope>NUCLEOTIDE SEQUENCE [LARGE SCALE GENOMIC DNA]</scope>
    <source>
        <strain evidence="2 3">MMS17-GH009</strain>
    </source>
</reference>
<dbReference type="InterPro" id="IPR029068">
    <property type="entry name" value="Glyas_Bleomycin-R_OHBP_Dase"/>
</dbReference>
<evidence type="ECO:0000313" key="2">
    <source>
        <dbReference type="EMBL" id="RGD60655.1"/>
    </source>
</evidence>
<dbReference type="Proteomes" id="UP000263377">
    <property type="component" value="Unassembled WGS sequence"/>
</dbReference>
<dbReference type="EMBL" id="QVIG01000001">
    <property type="protein sequence ID" value="RGD60655.1"/>
    <property type="molecule type" value="Genomic_DNA"/>
</dbReference>
<dbReference type="PROSITE" id="PS51819">
    <property type="entry name" value="VOC"/>
    <property type="match status" value="1"/>
</dbReference>
<dbReference type="PANTHER" id="PTHR35908:SF1">
    <property type="entry name" value="CONSERVED PROTEIN"/>
    <property type="match status" value="1"/>
</dbReference>
<evidence type="ECO:0000259" key="1">
    <source>
        <dbReference type="PROSITE" id="PS51819"/>
    </source>
</evidence>
<dbReference type="AlphaFoldDB" id="A0A372ZZN9"/>
<feature type="domain" description="VOC" evidence="1">
    <location>
        <begin position="6"/>
        <end position="118"/>
    </location>
</feature>
<gene>
    <name evidence="2" type="ORF">DR950_25355</name>
</gene>
<sequence>MAVHAELTAITIDCADPRALAGFYRQVTGWDLGQADDDFVQLGAGPVRLAFQRVAGYRGPGWPDAAKHAHLDFAVADPEAAVQELLAAGATRPEFQPGDGDWTVLADPEGHLFCIASA</sequence>
<dbReference type="Pfam" id="PF18029">
    <property type="entry name" value="Glyoxalase_6"/>
    <property type="match status" value="1"/>
</dbReference>
<dbReference type="PANTHER" id="PTHR35908">
    <property type="entry name" value="HYPOTHETICAL FUSION PROTEIN"/>
    <property type="match status" value="1"/>
</dbReference>
<dbReference type="Gene3D" id="3.10.180.10">
    <property type="entry name" value="2,3-Dihydroxybiphenyl 1,2-Dioxygenase, domain 1"/>
    <property type="match status" value="1"/>
</dbReference>
<dbReference type="RefSeq" id="WP_117488799.1">
    <property type="nucleotide sequence ID" value="NZ_QVIG01000001.1"/>
</dbReference>
<organism evidence="2 3">
    <name type="scientific">Kitasatospora xanthocidica</name>
    <dbReference type="NCBI Taxonomy" id="83382"/>
    <lineage>
        <taxon>Bacteria</taxon>
        <taxon>Bacillati</taxon>
        <taxon>Actinomycetota</taxon>
        <taxon>Actinomycetes</taxon>
        <taxon>Kitasatosporales</taxon>
        <taxon>Streptomycetaceae</taxon>
        <taxon>Kitasatospora</taxon>
    </lineage>
</organism>
<name>A0A372ZZN9_9ACTN</name>
<dbReference type="CDD" id="cd06587">
    <property type="entry name" value="VOC"/>
    <property type="match status" value="1"/>
</dbReference>
<dbReference type="InterPro" id="IPR041581">
    <property type="entry name" value="Glyoxalase_6"/>
</dbReference>
<proteinExistence type="predicted"/>
<accession>A0A372ZZN9</accession>
<evidence type="ECO:0000313" key="3">
    <source>
        <dbReference type="Proteomes" id="UP000263377"/>
    </source>
</evidence>
<protein>
    <submittedName>
        <fullName evidence="2">VOC family protein</fullName>
    </submittedName>
</protein>
<keyword evidence="3" id="KW-1185">Reference proteome</keyword>
<dbReference type="InterPro" id="IPR037523">
    <property type="entry name" value="VOC_core"/>
</dbReference>
<dbReference type="SUPFAM" id="SSF54593">
    <property type="entry name" value="Glyoxalase/Bleomycin resistance protein/Dihydroxybiphenyl dioxygenase"/>
    <property type="match status" value="1"/>
</dbReference>